<name>T0PX09_SAPDV</name>
<organism evidence="1 2">
    <name type="scientific">Saprolegnia diclina (strain VS20)</name>
    <dbReference type="NCBI Taxonomy" id="1156394"/>
    <lineage>
        <taxon>Eukaryota</taxon>
        <taxon>Sar</taxon>
        <taxon>Stramenopiles</taxon>
        <taxon>Oomycota</taxon>
        <taxon>Saprolegniomycetes</taxon>
        <taxon>Saprolegniales</taxon>
        <taxon>Saprolegniaceae</taxon>
        <taxon>Saprolegnia</taxon>
    </lineage>
</organism>
<evidence type="ECO:0000313" key="2">
    <source>
        <dbReference type="Proteomes" id="UP000030762"/>
    </source>
</evidence>
<accession>T0PX09</accession>
<proteinExistence type="predicted"/>
<dbReference type="EMBL" id="JH767221">
    <property type="protein sequence ID" value="EQC26791.1"/>
    <property type="molecule type" value="Genomic_DNA"/>
</dbReference>
<dbReference type="AlphaFoldDB" id="T0PX09"/>
<reference evidence="1 2" key="1">
    <citation type="submission" date="2012-04" db="EMBL/GenBank/DDBJ databases">
        <title>The Genome Sequence of Saprolegnia declina VS20.</title>
        <authorList>
            <consortium name="The Broad Institute Genome Sequencing Platform"/>
            <person name="Russ C."/>
            <person name="Nusbaum C."/>
            <person name="Tyler B."/>
            <person name="van West P."/>
            <person name="Dieguez-Uribeondo J."/>
            <person name="de Bruijn I."/>
            <person name="Tripathy S."/>
            <person name="Jiang R."/>
            <person name="Young S.K."/>
            <person name="Zeng Q."/>
            <person name="Gargeya S."/>
            <person name="Fitzgerald M."/>
            <person name="Haas B."/>
            <person name="Abouelleil A."/>
            <person name="Alvarado L."/>
            <person name="Arachchi H.M."/>
            <person name="Berlin A."/>
            <person name="Chapman S.B."/>
            <person name="Goldberg J."/>
            <person name="Griggs A."/>
            <person name="Gujja S."/>
            <person name="Hansen M."/>
            <person name="Howarth C."/>
            <person name="Imamovic A."/>
            <person name="Larimer J."/>
            <person name="McCowen C."/>
            <person name="Montmayeur A."/>
            <person name="Murphy C."/>
            <person name="Neiman D."/>
            <person name="Pearson M."/>
            <person name="Priest M."/>
            <person name="Roberts A."/>
            <person name="Saif S."/>
            <person name="Shea T."/>
            <person name="Sisk P."/>
            <person name="Sykes S."/>
            <person name="Wortman J."/>
            <person name="Nusbaum C."/>
            <person name="Birren B."/>
        </authorList>
    </citation>
    <scope>NUCLEOTIDE SEQUENCE [LARGE SCALE GENOMIC DNA]</scope>
    <source>
        <strain evidence="1 2">VS20</strain>
    </source>
</reference>
<protein>
    <submittedName>
        <fullName evidence="1">Uncharacterized protein</fullName>
    </submittedName>
</protein>
<evidence type="ECO:0000313" key="1">
    <source>
        <dbReference type="EMBL" id="EQC26791.1"/>
    </source>
</evidence>
<dbReference type="RefSeq" id="XP_008619773.1">
    <property type="nucleotide sequence ID" value="XM_008621551.1"/>
</dbReference>
<dbReference type="OrthoDB" id="27483at2759"/>
<keyword evidence="2" id="KW-1185">Reference proteome</keyword>
<dbReference type="InParanoid" id="T0PX09"/>
<dbReference type="GeneID" id="19956107"/>
<gene>
    <name evidence="1" type="ORF">SDRG_15380</name>
</gene>
<dbReference type="OMA" id="IARVCIP"/>
<feature type="non-terminal residue" evidence="1">
    <location>
        <position position="1"/>
    </location>
</feature>
<dbReference type="Proteomes" id="UP000030762">
    <property type="component" value="Unassembled WGS sequence"/>
</dbReference>
<dbReference type="VEuPathDB" id="FungiDB:SDRG_15380"/>
<sequence length="568" mass="63328">MSDDEDKTSLQTIARDIARVHCCLSKPNARCSPTVKLDDLTVASWPLSTETVAALMTTYPERVPAKDVTIHNSSHFLRGDFFCECDLLGELDPAPDDSNYFSMAYNTRLAHFAIDLTGDASKLKPATRPPRYTFATVVYFFPSKCVGGAVTISDNDWTTTFEAVDGCFLSFYSTCDVTVAPITSGHRACAVYHAAYDLEESGWHSKVPKAWYAPRPLPSVQVLQDVACQYDPEGYIGVAIYLESPSLTPTFDSLTGRDKAIVDRLVATDVFDIVFERPTQDDKKVTEPIPPLPETFHPLCATPALVQEIYHQSPIKEFADVSEARGKVYFGWPIESDGIKVHGCFLLVWPKAARVHILGYNRLMSVLRANLDGDMTDDLGFGSLDGALTAAFRYFYPEDNYGSGPDQITSAMASLLYDHGDVELIEAFLDVHDQWADDKDMAKWIVAVIRRFGGARFQHRLQTADITIEFAAHLVHLATTGDAVAHSIARVCIPLWWPRLLSTLRKTHRDLPQQVRRMFDIETYMLMHPIDTAASTYLGLHLPEVLVRKALFTSLATSLLPCGRIETR</sequence>